<proteinExistence type="predicted"/>
<sequence>MLATNYQAKRYKDKGVKVHDFSIVDITNPAKPKEISNWDQQRLAVLLMGTTHITMKTGHQGLHTFIAS</sequence>
<evidence type="ECO:0000313" key="2">
    <source>
        <dbReference type="Proteomes" id="UP000265816"/>
    </source>
</evidence>
<keyword evidence="2" id="KW-1185">Reference proteome</keyword>
<organism evidence="1 2">
    <name type="scientific">Mesobacillus zeae</name>
    <dbReference type="NCBI Taxonomy" id="1917180"/>
    <lineage>
        <taxon>Bacteria</taxon>
        <taxon>Bacillati</taxon>
        <taxon>Bacillota</taxon>
        <taxon>Bacilli</taxon>
        <taxon>Bacillales</taxon>
        <taxon>Bacillaceae</taxon>
        <taxon>Mesobacillus</taxon>
    </lineage>
</organism>
<gene>
    <name evidence="1" type="ORF">D1970_02390</name>
</gene>
<reference evidence="1 2" key="1">
    <citation type="submission" date="2018-08" db="EMBL/GenBank/DDBJ databases">
        <title>Bacillus jemisoniae sp. nov., Bacillus chryseoplanitiae sp. nov., Bacillus resnikiae sp. nov., and Bacillus frankliniae sp. nov., isolated from Viking spacecraft and associated surfaces.</title>
        <authorList>
            <person name="Seuylemezian A."/>
            <person name="Vaishampayan P."/>
        </authorList>
    </citation>
    <scope>NUCLEOTIDE SEQUENCE [LARGE SCALE GENOMIC DNA]</scope>
    <source>
        <strain evidence="1 2">JJ-247</strain>
    </source>
</reference>
<dbReference type="AlphaFoldDB" id="A0A398BGA6"/>
<dbReference type="EMBL" id="QWVT01000008">
    <property type="protein sequence ID" value="RID87718.1"/>
    <property type="molecule type" value="Genomic_DNA"/>
</dbReference>
<protein>
    <submittedName>
        <fullName evidence="1">Uncharacterized protein</fullName>
    </submittedName>
</protein>
<accession>A0A398BGA6</accession>
<name>A0A398BGA6_9BACI</name>
<comment type="caution">
    <text evidence="1">The sequence shown here is derived from an EMBL/GenBank/DDBJ whole genome shotgun (WGS) entry which is preliminary data.</text>
</comment>
<dbReference type="Proteomes" id="UP000265816">
    <property type="component" value="Unassembled WGS sequence"/>
</dbReference>
<evidence type="ECO:0000313" key="1">
    <source>
        <dbReference type="EMBL" id="RID87718.1"/>
    </source>
</evidence>